<organism evidence="2 3">
    <name type="scientific">Archangium lansingense</name>
    <dbReference type="NCBI Taxonomy" id="2995310"/>
    <lineage>
        <taxon>Bacteria</taxon>
        <taxon>Pseudomonadati</taxon>
        <taxon>Myxococcota</taxon>
        <taxon>Myxococcia</taxon>
        <taxon>Myxococcales</taxon>
        <taxon>Cystobacterineae</taxon>
        <taxon>Archangiaceae</taxon>
        <taxon>Archangium</taxon>
    </lineage>
</organism>
<accession>A0ABT4ADV6</accession>
<comment type="caution">
    <text evidence="2">The sequence shown here is derived from an EMBL/GenBank/DDBJ whole genome shotgun (WGS) entry which is preliminary data.</text>
</comment>
<feature type="transmembrane region" description="Helical" evidence="1">
    <location>
        <begin position="307"/>
        <end position="324"/>
    </location>
</feature>
<evidence type="ECO:0000313" key="2">
    <source>
        <dbReference type="EMBL" id="MCY1079810.1"/>
    </source>
</evidence>
<feature type="transmembrane region" description="Helical" evidence="1">
    <location>
        <begin position="103"/>
        <end position="127"/>
    </location>
</feature>
<evidence type="ECO:0000313" key="3">
    <source>
        <dbReference type="Proteomes" id="UP001207654"/>
    </source>
</evidence>
<feature type="transmembrane region" description="Helical" evidence="1">
    <location>
        <begin position="282"/>
        <end position="301"/>
    </location>
</feature>
<feature type="transmembrane region" description="Helical" evidence="1">
    <location>
        <begin position="139"/>
        <end position="161"/>
    </location>
</feature>
<keyword evidence="1" id="KW-0472">Membrane</keyword>
<feature type="transmembrane region" description="Helical" evidence="1">
    <location>
        <begin position="222"/>
        <end position="242"/>
    </location>
</feature>
<evidence type="ECO:0000256" key="1">
    <source>
        <dbReference type="SAM" id="Phobius"/>
    </source>
</evidence>
<keyword evidence="1" id="KW-1133">Transmembrane helix</keyword>
<keyword evidence="3" id="KW-1185">Reference proteome</keyword>
<dbReference type="EMBL" id="JAPNKA010000001">
    <property type="protein sequence ID" value="MCY1079810.1"/>
    <property type="molecule type" value="Genomic_DNA"/>
</dbReference>
<feature type="transmembrane region" description="Helical" evidence="1">
    <location>
        <begin position="70"/>
        <end position="91"/>
    </location>
</feature>
<feature type="transmembrane region" description="Helical" evidence="1">
    <location>
        <begin position="37"/>
        <end position="58"/>
    </location>
</feature>
<feature type="transmembrane region" description="Helical" evidence="1">
    <location>
        <begin position="167"/>
        <end position="190"/>
    </location>
</feature>
<protein>
    <submittedName>
        <fullName evidence="2">Uncharacterized protein</fullName>
    </submittedName>
</protein>
<keyword evidence="1" id="KW-0812">Transmembrane</keyword>
<dbReference type="RefSeq" id="WP_267538504.1">
    <property type="nucleotide sequence ID" value="NZ_JAPNKA010000001.1"/>
</dbReference>
<name>A0ABT4ADV6_9BACT</name>
<sequence length="412" mass="43932">MTSPASSAQDPYASGLRLLFLGAFSSCVLHLAALVSYAFSVLQLLPAALLALGLLRFASRLENEKVRRGAAASVMLIGVQVVLLLGSMLLSEGTEGERGLADSILTVVITLAFAAFIGAMLLTVWQGCLLLEVRPPRPLFLAIAGLTALEFGGMLLAQFLSDHSARSTVLVALTAPFMAIHVLLAGTFFLTHAEVLRTRAPQPEVSEWKAAASGLTLWLRGLYALAVLSALSLWPFFFIAAFSNVHPLVHFTSVFPIPLALISMSLFQYARVPEVSGAREPAYIALSLFVLAFSSFGLLGHPMLEDLPLVLSLVAMGFLIQSLMRAAPALADTTRHVGRMLIISMGVTVGVSFFKVPRVGPLSILYFVAGLANLVYGVRFLFLVSRLRYQLGTAHVAGAGPLSLSPPSGQRG</sequence>
<feature type="transmembrane region" description="Helical" evidence="1">
    <location>
        <begin position="336"/>
        <end position="356"/>
    </location>
</feature>
<feature type="transmembrane region" description="Helical" evidence="1">
    <location>
        <begin position="362"/>
        <end position="382"/>
    </location>
</feature>
<reference evidence="2 3" key="1">
    <citation type="submission" date="2022-11" db="EMBL/GenBank/DDBJ databases">
        <title>Minimal conservation of predation-associated metabolite biosynthetic gene clusters underscores biosynthetic potential of Myxococcota including descriptions for ten novel species: Archangium lansinium sp. nov., Myxococcus landrumus sp. nov., Nannocystis bai.</title>
        <authorList>
            <person name="Ahearne A."/>
            <person name="Stevens C."/>
            <person name="Phillips K."/>
        </authorList>
    </citation>
    <scope>NUCLEOTIDE SEQUENCE [LARGE SCALE GENOMIC DNA]</scope>
    <source>
        <strain evidence="2 3">MIWBW</strain>
    </source>
</reference>
<gene>
    <name evidence="2" type="ORF">OV287_35680</name>
</gene>
<dbReference type="Proteomes" id="UP001207654">
    <property type="component" value="Unassembled WGS sequence"/>
</dbReference>
<feature type="transmembrane region" description="Helical" evidence="1">
    <location>
        <begin position="12"/>
        <end position="31"/>
    </location>
</feature>
<feature type="transmembrane region" description="Helical" evidence="1">
    <location>
        <begin position="248"/>
        <end position="270"/>
    </location>
</feature>
<proteinExistence type="predicted"/>